<reference evidence="15" key="2">
    <citation type="submission" date="2025-09" db="UniProtKB">
        <authorList>
            <consortium name="Ensembl"/>
        </authorList>
    </citation>
    <scope>IDENTIFICATION</scope>
</reference>
<dbReference type="GO" id="GO:0004896">
    <property type="term" value="F:cytokine receptor activity"/>
    <property type="evidence" value="ECO:0007669"/>
    <property type="project" value="InterPro"/>
</dbReference>
<dbReference type="SUPFAM" id="SSF49265">
    <property type="entry name" value="Fibronectin type III"/>
    <property type="match status" value="4"/>
</dbReference>
<organism evidence="15 16">
    <name type="scientific">Sciurus vulgaris</name>
    <name type="common">Eurasian red squirrel</name>
    <dbReference type="NCBI Taxonomy" id="55149"/>
    <lineage>
        <taxon>Eukaryota</taxon>
        <taxon>Metazoa</taxon>
        <taxon>Chordata</taxon>
        <taxon>Craniata</taxon>
        <taxon>Vertebrata</taxon>
        <taxon>Euteleostomi</taxon>
        <taxon>Mammalia</taxon>
        <taxon>Eutheria</taxon>
        <taxon>Euarchontoglires</taxon>
        <taxon>Glires</taxon>
        <taxon>Rodentia</taxon>
        <taxon>Sciuromorpha</taxon>
        <taxon>Sciuridae</taxon>
        <taxon>Sciurinae</taxon>
        <taxon>Sciurini</taxon>
        <taxon>Sciurus</taxon>
    </lineage>
</organism>
<evidence type="ECO:0000256" key="5">
    <source>
        <dbReference type="ARBA" id="ARBA00022729"/>
    </source>
</evidence>
<feature type="compositionally biased region" description="Low complexity" evidence="12">
    <location>
        <begin position="586"/>
        <end position="600"/>
    </location>
</feature>
<feature type="compositionally biased region" description="Pro residues" evidence="12">
    <location>
        <begin position="737"/>
        <end position="748"/>
    </location>
</feature>
<feature type="region of interest" description="Disordered" evidence="12">
    <location>
        <begin position="766"/>
        <end position="797"/>
    </location>
</feature>
<keyword evidence="5 13" id="KW-0732">Signal</keyword>
<dbReference type="InterPro" id="IPR013783">
    <property type="entry name" value="Ig-like_fold"/>
</dbReference>
<feature type="compositionally biased region" description="Pro residues" evidence="12">
    <location>
        <begin position="557"/>
        <end position="572"/>
    </location>
</feature>
<dbReference type="Pfam" id="PF09238">
    <property type="entry name" value="IL4Ra_N"/>
    <property type="match status" value="1"/>
</dbReference>
<feature type="domain" description="Fibronectin type-III" evidence="14">
    <location>
        <begin position="338"/>
        <end position="433"/>
    </location>
</feature>
<protein>
    <recommendedName>
        <fullName evidence="3">Interleukin-4 receptor subunit alpha</fullName>
    </recommendedName>
</protein>
<dbReference type="InterPro" id="IPR015319">
    <property type="entry name" value="IL-4_rcpt-alpha_N"/>
</dbReference>
<comment type="subcellular location">
    <subcellularLocation>
        <location evidence="1">Membrane</location>
        <topology evidence="1">Single-pass type I membrane protein</topology>
    </subcellularLocation>
</comment>
<dbReference type="GO" id="GO:0016064">
    <property type="term" value="P:immunoglobulin mediated immune response"/>
    <property type="evidence" value="ECO:0007669"/>
    <property type="project" value="TreeGrafter"/>
</dbReference>
<evidence type="ECO:0000256" key="9">
    <source>
        <dbReference type="ARBA" id="ARBA00023170"/>
    </source>
</evidence>
<feature type="region of interest" description="Disordered" evidence="12">
    <location>
        <begin position="850"/>
        <end position="886"/>
    </location>
</feature>
<keyword evidence="7" id="KW-0472">Membrane</keyword>
<dbReference type="InterPro" id="IPR003531">
    <property type="entry name" value="Hempt_rcpt_S_F1_CS"/>
</dbReference>
<evidence type="ECO:0000256" key="6">
    <source>
        <dbReference type="ARBA" id="ARBA00022989"/>
    </source>
</evidence>
<dbReference type="Gene3D" id="2.60.40.10">
    <property type="entry name" value="Immunoglobulins"/>
    <property type="match status" value="4"/>
</dbReference>
<evidence type="ECO:0000256" key="13">
    <source>
        <dbReference type="SAM" id="SignalP"/>
    </source>
</evidence>
<evidence type="ECO:0000259" key="14">
    <source>
        <dbReference type="PROSITE" id="PS50853"/>
    </source>
</evidence>
<dbReference type="Ensembl" id="ENSSVLT00005026332.1">
    <property type="protein sequence ID" value="ENSSVLP00005023683.1"/>
    <property type="gene ID" value="ENSSVLG00005018382.1"/>
</dbReference>
<feature type="compositionally biased region" description="Low complexity" evidence="12">
    <location>
        <begin position="547"/>
        <end position="556"/>
    </location>
</feature>
<evidence type="ECO:0000256" key="2">
    <source>
        <dbReference type="ARBA" id="ARBA00008280"/>
    </source>
</evidence>
<feature type="domain" description="Fibronectin type-III" evidence="14">
    <location>
        <begin position="131"/>
        <end position="239"/>
    </location>
</feature>
<evidence type="ECO:0000256" key="3">
    <source>
        <dbReference type="ARBA" id="ARBA00018975"/>
    </source>
</evidence>
<keyword evidence="4" id="KW-0812">Transmembrane</keyword>
<dbReference type="GO" id="GO:0002532">
    <property type="term" value="P:production of molecular mediator involved in inflammatory response"/>
    <property type="evidence" value="ECO:0007669"/>
    <property type="project" value="InterPro"/>
</dbReference>
<proteinExistence type="inferred from homology"/>
<feature type="region of interest" description="Disordered" evidence="12">
    <location>
        <begin position="736"/>
        <end position="755"/>
    </location>
</feature>
<dbReference type="PROSITE" id="PS01355">
    <property type="entry name" value="HEMATOPO_REC_S_F1"/>
    <property type="match status" value="1"/>
</dbReference>
<feature type="chain" id="PRO_5034632492" description="Interleukin-4 receptor subunit alpha" evidence="13">
    <location>
        <begin position="23"/>
        <end position="898"/>
    </location>
</feature>
<evidence type="ECO:0000256" key="8">
    <source>
        <dbReference type="ARBA" id="ARBA00023157"/>
    </source>
</evidence>
<dbReference type="GO" id="GO:0009897">
    <property type="term" value="C:external side of plasma membrane"/>
    <property type="evidence" value="ECO:0007669"/>
    <property type="project" value="TreeGrafter"/>
</dbReference>
<keyword evidence="16" id="KW-1185">Reference proteome</keyword>
<dbReference type="GeneTree" id="ENSGT00510000048963"/>
<name>A0A8D2DEQ2_SCIVU</name>
<dbReference type="Pfam" id="PF21460">
    <property type="entry name" value="IL3Rb_N"/>
    <property type="match status" value="1"/>
</dbReference>
<dbReference type="OrthoDB" id="8906725at2759"/>
<dbReference type="PANTHER" id="PTHR23037">
    <property type="entry name" value="CYTOKINE RECEPTOR"/>
    <property type="match status" value="1"/>
</dbReference>
<feature type="signal peptide" evidence="13">
    <location>
        <begin position="1"/>
        <end position="22"/>
    </location>
</feature>
<keyword evidence="10" id="KW-0325">Glycoprotein</keyword>
<feature type="compositionally biased region" description="Polar residues" evidence="12">
    <location>
        <begin position="877"/>
        <end position="886"/>
    </location>
</feature>
<sequence length="898" mass="95778">MALSWGLFLLALLALWGRGVAGAEETVPLQTLSCYNDYTSHIACRWAAARAAQGLLNLTLHRSVNGDPPQPVSCGLSEDTPSPACPAAPCVHRSCRIPYQDFVIADEDYYFFQADRPLGVQLSVLLTQHVQPPPLKDLQISKARDHFLLTWSVALGDAQTPWMAQGDLEFEVVYRRLSDSWEDANSLRCSSSQAVLEAERLVPSSTYMARVRTRLAPGSRLSGRPSQWSQDILWDSQPGDEAQPRNLQCFFDGAHALSCSWKLRAPVASSVSFGLFYRAGPQAREEECSPVLKEALSSLDARLRCRIPVPDPVTGGLYVVSVRPRREGRLIKSSEHIKMMRPTLSVTRGGSSYGLRWQADARKLLEPTFQVQHRRDAEPWEDSKTVTLRSAHSMALPALEPSTKYWARVRVRPTPGVYNGIWSEWSQAQSWTTDWVLTTWVLALVLVIVTLLLLLALRFCGPVFCLSPPPRPPHHGHECPLLQNGSAGLWLPGRLGAAPRWSPPPQGPWDSLFPELESAPSADFGDCQVSPLTTEDPHAVCSPPSGPSTTPAASGPHPEPPHSPPPGPPAPSGRPANRLPSFDFNGPYLGPPLSGSLPDLPGQPAPPQSHKPVPAGSLEYLCLPPGGQVQLVPLAQVTGWGQAVDVERQPSPVAEGSPSLESRGGPAPPAPGLRVGIWDPEPSPAPLPVSSGDPEVPGMDSAYVTTADLALALPSGAPSASPAPPLGFPLVHNPGLCPGPPGGPPGTPDPRKPGFEGYVELPPTVGQCPRSPLGSPASPVSSTHIPSPGEPREEVALPSPHAEGLLVLPQVGDHHLLSSTGPSGPPASSVEALTPKALGAGEEALVPMCKRPRGDAVPSCTSAEQEDPPGSGPPWTPRSTASYLRSSLQNRVPPVCCL</sequence>
<keyword evidence="6" id="KW-1133">Transmembrane helix</keyword>
<feature type="region of interest" description="Disordered" evidence="12">
    <location>
        <begin position="523"/>
        <end position="613"/>
    </location>
</feature>
<dbReference type="InterPro" id="IPR048668">
    <property type="entry name" value="IL3RB_N"/>
</dbReference>
<feature type="region of interest" description="Disordered" evidence="12">
    <location>
        <begin position="649"/>
        <end position="671"/>
    </location>
</feature>
<evidence type="ECO:0000256" key="1">
    <source>
        <dbReference type="ARBA" id="ARBA00004479"/>
    </source>
</evidence>
<evidence type="ECO:0000313" key="15">
    <source>
        <dbReference type="Ensembl" id="ENSSVLP00005023683.1"/>
    </source>
</evidence>
<evidence type="ECO:0000256" key="4">
    <source>
        <dbReference type="ARBA" id="ARBA00022692"/>
    </source>
</evidence>
<evidence type="ECO:0000256" key="11">
    <source>
        <dbReference type="ARBA" id="ARBA00025115"/>
    </source>
</evidence>
<evidence type="ECO:0000256" key="7">
    <source>
        <dbReference type="ARBA" id="ARBA00023136"/>
    </source>
</evidence>
<dbReference type="PROSITE" id="PS50853">
    <property type="entry name" value="FN3"/>
    <property type="match status" value="2"/>
</dbReference>
<reference evidence="15" key="1">
    <citation type="submission" date="2025-08" db="UniProtKB">
        <authorList>
            <consortium name="Ensembl"/>
        </authorList>
    </citation>
    <scope>IDENTIFICATION</scope>
</reference>
<dbReference type="Proteomes" id="UP000694564">
    <property type="component" value="Chromosome 5"/>
</dbReference>
<accession>A0A8D2DEQ2</accession>
<keyword evidence="8" id="KW-1015">Disulfide bond</keyword>
<comment type="function">
    <text evidence="11">Receptor for both interleukin 4 and interleukin 13. Couples to the JAK1/2/3-STAT6 pathway. The IL4 response is involved in promoting Th2 differentiation. The IL4/IL13 responses are involved in regulating IgE production and, chemokine and mucus production at sites of allergic inflammation. In certain cell types, can signal through activation of insulin receptor substrates, IRS1/IRS2.</text>
</comment>
<keyword evidence="9" id="KW-0675">Receptor</keyword>
<dbReference type="PANTHER" id="PTHR23037:SF22">
    <property type="entry name" value="CYTOKINE RECEPTOR COMMON SUBUNIT BETA"/>
    <property type="match status" value="1"/>
</dbReference>
<dbReference type="InterPro" id="IPR036116">
    <property type="entry name" value="FN3_sf"/>
</dbReference>
<evidence type="ECO:0000256" key="12">
    <source>
        <dbReference type="SAM" id="MobiDB-lite"/>
    </source>
</evidence>
<dbReference type="InterPro" id="IPR003961">
    <property type="entry name" value="FN3_dom"/>
</dbReference>
<evidence type="ECO:0000313" key="16">
    <source>
        <dbReference type="Proteomes" id="UP000694564"/>
    </source>
</evidence>
<evidence type="ECO:0000256" key="10">
    <source>
        <dbReference type="ARBA" id="ARBA00023180"/>
    </source>
</evidence>
<comment type="similarity">
    <text evidence="2">Belongs to the type I cytokine receptor family. Type 4 subfamily.</text>
</comment>
<dbReference type="AlphaFoldDB" id="A0A8D2DEQ2"/>